<evidence type="ECO:0000256" key="2">
    <source>
        <dbReference type="ARBA" id="ARBA00022771"/>
    </source>
</evidence>
<dbReference type="GeneID" id="39985074"/>
<evidence type="ECO:0000256" key="3">
    <source>
        <dbReference type="ARBA" id="ARBA00022833"/>
    </source>
</evidence>
<dbReference type="AlphaFoldDB" id="A0A1X0NXZ2"/>
<evidence type="ECO:0000256" key="1">
    <source>
        <dbReference type="ARBA" id="ARBA00022723"/>
    </source>
</evidence>
<dbReference type="VEuPathDB" id="TriTrypDB:TM35_000123190"/>
<feature type="compositionally biased region" description="Low complexity" evidence="6">
    <location>
        <begin position="225"/>
        <end position="241"/>
    </location>
</feature>
<dbReference type="PANTHER" id="PTHR45931:SF3">
    <property type="entry name" value="RING ZINC FINGER-CONTAINING PROTEIN"/>
    <property type="match status" value="1"/>
</dbReference>
<keyword evidence="5" id="KW-0175">Coiled coil</keyword>
<keyword evidence="1" id="KW-0479">Metal-binding</keyword>
<feature type="compositionally biased region" description="Basic and acidic residues" evidence="6">
    <location>
        <begin position="145"/>
        <end position="160"/>
    </location>
</feature>
<sequence length="248" mass="27446">MYYCHQCHSFYAVRDGSQDVVECVACHSPLVEAVRSAAHREELQRLMEQQQRAEEEQAQQRLLRQLRLLDGIELQVHGAGPQWHLVHLFLPSGPDGPGGPPVDELMRSFRRFPHGLREADRAAHPEAFLESACLICLEPLQDPAEGEREGERETGGEERGTNNTTTTTTTTTTTSTSTETSSEGQPVVMLPCKHCYHAECIRTWLQQSRQCPLCRASVLPQENVSNAASSSDIPPSSTPPAHSGEPNN</sequence>
<dbReference type="GO" id="GO:0008270">
    <property type="term" value="F:zinc ion binding"/>
    <property type="evidence" value="ECO:0007669"/>
    <property type="project" value="UniProtKB-KW"/>
</dbReference>
<dbReference type="PANTHER" id="PTHR45931">
    <property type="entry name" value="SI:CH211-59O9.10"/>
    <property type="match status" value="1"/>
</dbReference>
<keyword evidence="3" id="KW-0862">Zinc</keyword>
<keyword evidence="2 4" id="KW-0863">Zinc-finger</keyword>
<dbReference type="GO" id="GO:0005634">
    <property type="term" value="C:nucleus"/>
    <property type="evidence" value="ECO:0007669"/>
    <property type="project" value="TreeGrafter"/>
</dbReference>
<name>A0A1X0NXZ2_9TRYP</name>
<dbReference type="EMBL" id="NBCO01000012">
    <property type="protein sequence ID" value="ORC89544.1"/>
    <property type="molecule type" value="Genomic_DNA"/>
</dbReference>
<dbReference type="Pfam" id="PF13639">
    <property type="entry name" value="zf-RING_2"/>
    <property type="match status" value="1"/>
</dbReference>
<evidence type="ECO:0000256" key="5">
    <source>
        <dbReference type="SAM" id="Coils"/>
    </source>
</evidence>
<gene>
    <name evidence="8" type="ORF">TM35_000123190</name>
</gene>
<feature type="compositionally biased region" description="Low complexity" evidence="6">
    <location>
        <begin position="161"/>
        <end position="184"/>
    </location>
</feature>
<dbReference type="GO" id="GO:0061630">
    <property type="term" value="F:ubiquitin protein ligase activity"/>
    <property type="evidence" value="ECO:0007669"/>
    <property type="project" value="TreeGrafter"/>
</dbReference>
<organism evidence="8 9">
    <name type="scientific">Trypanosoma theileri</name>
    <dbReference type="NCBI Taxonomy" id="67003"/>
    <lineage>
        <taxon>Eukaryota</taxon>
        <taxon>Discoba</taxon>
        <taxon>Euglenozoa</taxon>
        <taxon>Kinetoplastea</taxon>
        <taxon>Metakinetoplastina</taxon>
        <taxon>Trypanosomatida</taxon>
        <taxon>Trypanosomatidae</taxon>
        <taxon>Trypanosoma</taxon>
    </lineage>
</organism>
<dbReference type="Gene3D" id="3.30.40.10">
    <property type="entry name" value="Zinc/RING finger domain, C3HC4 (zinc finger)"/>
    <property type="match status" value="1"/>
</dbReference>
<dbReference type="InterPro" id="IPR001841">
    <property type="entry name" value="Znf_RING"/>
</dbReference>
<accession>A0A1X0NXZ2</accession>
<evidence type="ECO:0000313" key="9">
    <source>
        <dbReference type="Proteomes" id="UP000192257"/>
    </source>
</evidence>
<dbReference type="OrthoDB" id="240221at2759"/>
<protein>
    <recommendedName>
        <fullName evidence="7">RING-type domain-containing protein</fullName>
    </recommendedName>
</protein>
<feature type="domain" description="RING-type" evidence="7">
    <location>
        <begin position="133"/>
        <end position="215"/>
    </location>
</feature>
<dbReference type="STRING" id="67003.A0A1X0NXZ2"/>
<dbReference type="Proteomes" id="UP000192257">
    <property type="component" value="Unassembled WGS sequence"/>
</dbReference>
<dbReference type="SMART" id="SM00184">
    <property type="entry name" value="RING"/>
    <property type="match status" value="1"/>
</dbReference>
<keyword evidence="9" id="KW-1185">Reference proteome</keyword>
<dbReference type="RefSeq" id="XP_028883610.1">
    <property type="nucleotide sequence ID" value="XM_029025294.1"/>
</dbReference>
<feature type="region of interest" description="Disordered" evidence="6">
    <location>
        <begin position="225"/>
        <end position="248"/>
    </location>
</feature>
<proteinExistence type="predicted"/>
<feature type="region of interest" description="Disordered" evidence="6">
    <location>
        <begin position="143"/>
        <end position="185"/>
    </location>
</feature>
<evidence type="ECO:0000256" key="6">
    <source>
        <dbReference type="SAM" id="MobiDB-lite"/>
    </source>
</evidence>
<comment type="caution">
    <text evidence="8">The sequence shown here is derived from an EMBL/GenBank/DDBJ whole genome shotgun (WGS) entry which is preliminary data.</text>
</comment>
<dbReference type="InterPro" id="IPR013083">
    <property type="entry name" value="Znf_RING/FYVE/PHD"/>
</dbReference>
<evidence type="ECO:0000256" key="4">
    <source>
        <dbReference type="PROSITE-ProRule" id="PRU00175"/>
    </source>
</evidence>
<evidence type="ECO:0000259" key="7">
    <source>
        <dbReference type="PROSITE" id="PS50089"/>
    </source>
</evidence>
<dbReference type="PROSITE" id="PS50089">
    <property type="entry name" value="ZF_RING_2"/>
    <property type="match status" value="1"/>
</dbReference>
<dbReference type="GO" id="GO:0006511">
    <property type="term" value="P:ubiquitin-dependent protein catabolic process"/>
    <property type="evidence" value="ECO:0007669"/>
    <property type="project" value="TreeGrafter"/>
</dbReference>
<dbReference type="SUPFAM" id="SSF57850">
    <property type="entry name" value="RING/U-box"/>
    <property type="match status" value="1"/>
</dbReference>
<dbReference type="InterPro" id="IPR051834">
    <property type="entry name" value="RING_finger_E3_ligase"/>
</dbReference>
<evidence type="ECO:0000313" key="8">
    <source>
        <dbReference type="EMBL" id="ORC89544.1"/>
    </source>
</evidence>
<feature type="coiled-coil region" evidence="5">
    <location>
        <begin position="36"/>
        <end position="66"/>
    </location>
</feature>
<reference evidence="8 9" key="1">
    <citation type="submission" date="2017-03" db="EMBL/GenBank/DDBJ databases">
        <title>An alternative strategy for trypanosome survival in the mammalian bloodstream revealed through genome and transcriptome analysis of the ubiquitous bovine parasite Trypanosoma (Megatrypanum) theileri.</title>
        <authorList>
            <person name="Kelly S."/>
            <person name="Ivens A."/>
            <person name="Mott A."/>
            <person name="O'Neill E."/>
            <person name="Emms D."/>
            <person name="Macleod O."/>
            <person name="Voorheis P."/>
            <person name="Matthews J."/>
            <person name="Matthews K."/>
            <person name="Carrington M."/>
        </authorList>
    </citation>
    <scope>NUCLEOTIDE SEQUENCE [LARGE SCALE GENOMIC DNA]</scope>
    <source>
        <strain evidence="8">Edinburgh</strain>
    </source>
</reference>